<feature type="signal peptide" evidence="1">
    <location>
        <begin position="1"/>
        <end position="19"/>
    </location>
</feature>
<evidence type="ECO:0000256" key="1">
    <source>
        <dbReference type="SAM" id="SignalP"/>
    </source>
</evidence>
<evidence type="ECO:0008006" key="4">
    <source>
        <dbReference type="Google" id="ProtNLM"/>
    </source>
</evidence>
<organism evidence="2 3">
    <name type="scientific">Eiseniibacteriota bacterium</name>
    <dbReference type="NCBI Taxonomy" id="2212470"/>
    <lineage>
        <taxon>Bacteria</taxon>
        <taxon>Candidatus Eiseniibacteriota</taxon>
    </lineage>
</organism>
<feature type="non-terminal residue" evidence="2">
    <location>
        <position position="106"/>
    </location>
</feature>
<dbReference type="AlphaFoldDB" id="A0A538SUX0"/>
<name>A0A538SUX0_UNCEI</name>
<gene>
    <name evidence="2" type="ORF">E6K74_03935</name>
</gene>
<sequence>MRLAVVAAFLALTPFVAVAESPPVGHDTVLPGALYLEIEGDGVKEATFVQPRADGMVVLTAPDGTVEYVPTYRVRRVADRDGVDLTSRLRRREWLGTPPPKLGKEK</sequence>
<evidence type="ECO:0000313" key="3">
    <source>
        <dbReference type="Proteomes" id="UP000319829"/>
    </source>
</evidence>
<evidence type="ECO:0000313" key="2">
    <source>
        <dbReference type="EMBL" id="TMQ55188.1"/>
    </source>
</evidence>
<accession>A0A538SUX0</accession>
<proteinExistence type="predicted"/>
<feature type="chain" id="PRO_5021873118" description="DUF2782 domain-containing protein" evidence="1">
    <location>
        <begin position="20"/>
        <end position="106"/>
    </location>
</feature>
<dbReference type="Proteomes" id="UP000319829">
    <property type="component" value="Unassembled WGS sequence"/>
</dbReference>
<keyword evidence="1" id="KW-0732">Signal</keyword>
<comment type="caution">
    <text evidence="2">The sequence shown here is derived from an EMBL/GenBank/DDBJ whole genome shotgun (WGS) entry which is preliminary data.</text>
</comment>
<protein>
    <recommendedName>
        <fullName evidence="4">DUF2782 domain-containing protein</fullName>
    </recommendedName>
</protein>
<dbReference type="EMBL" id="VBOU01000041">
    <property type="protein sequence ID" value="TMQ55188.1"/>
    <property type="molecule type" value="Genomic_DNA"/>
</dbReference>
<reference evidence="2 3" key="1">
    <citation type="journal article" date="2019" name="Nat. Microbiol.">
        <title>Mediterranean grassland soil C-N compound turnover is dependent on rainfall and depth, and is mediated by genomically divergent microorganisms.</title>
        <authorList>
            <person name="Diamond S."/>
            <person name="Andeer P.F."/>
            <person name="Li Z."/>
            <person name="Crits-Christoph A."/>
            <person name="Burstein D."/>
            <person name="Anantharaman K."/>
            <person name="Lane K.R."/>
            <person name="Thomas B.C."/>
            <person name="Pan C."/>
            <person name="Northen T.R."/>
            <person name="Banfield J.F."/>
        </authorList>
    </citation>
    <scope>NUCLEOTIDE SEQUENCE [LARGE SCALE GENOMIC DNA]</scope>
    <source>
        <strain evidence="2">WS_4</strain>
    </source>
</reference>